<evidence type="ECO:0000313" key="2">
    <source>
        <dbReference type="EMBL" id="SVA61030.1"/>
    </source>
</evidence>
<reference evidence="2" key="1">
    <citation type="submission" date="2018-05" db="EMBL/GenBank/DDBJ databases">
        <authorList>
            <person name="Lanie J.A."/>
            <person name="Ng W.-L."/>
            <person name="Kazmierczak K.M."/>
            <person name="Andrzejewski T.M."/>
            <person name="Davidsen T.M."/>
            <person name="Wayne K.J."/>
            <person name="Tettelin H."/>
            <person name="Glass J.I."/>
            <person name="Rusch D."/>
            <person name="Podicherti R."/>
            <person name="Tsui H.-C.T."/>
            <person name="Winkler M.E."/>
        </authorList>
    </citation>
    <scope>NUCLEOTIDE SEQUENCE</scope>
</reference>
<accession>A0A381X8T6</accession>
<organism evidence="2">
    <name type="scientific">marine metagenome</name>
    <dbReference type="NCBI Taxonomy" id="408172"/>
    <lineage>
        <taxon>unclassified sequences</taxon>
        <taxon>metagenomes</taxon>
        <taxon>ecological metagenomes</taxon>
    </lineage>
</organism>
<dbReference type="InterPro" id="IPR019401">
    <property type="entry name" value="Znf_CHCC"/>
</dbReference>
<protein>
    <recommendedName>
        <fullName evidence="1">Zinc finger CHCC-type domain-containing protein</fullName>
    </recommendedName>
</protein>
<proteinExistence type="predicted"/>
<evidence type="ECO:0000259" key="1">
    <source>
        <dbReference type="Pfam" id="PF10276"/>
    </source>
</evidence>
<gene>
    <name evidence="2" type="ORF">METZ01_LOCUS113884</name>
</gene>
<dbReference type="Gene3D" id="2.60.260.40">
    <property type="entry name" value="q5lls5 like domains"/>
    <property type="match status" value="1"/>
</dbReference>
<feature type="non-terminal residue" evidence="2">
    <location>
        <position position="1"/>
    </location>
</feature>
<sequence>VRKHSGGLDQDLIEANAEHVYHVTPQQLPLHCPLPGMYLWNSHPKVYLPIESTGEAKCPYCGASYELTSNEKR</sequence>
<feature type="domain" description="Zinc finger CHCC-type" evidence="1">
    <location>
        <begin position="42"/>
        <end position="65"/>
    </location>
</feature>
<name>A0A381X8T6_9ZZZZ</name>
<dbReference type="Pfam" id="PF10276">
    <property type="entry name" value="zf-CHCC"/>
    <property type="match status" value="1"/>
</dbReference>
<dbReference type="EMBL" id="UINC01014281">
    <property type="protein sequence ID" value="SVA61030.1"/>
    <property type="molecule type" value="Genomic_DNA"/>
</dbReference>
<dbReference type="AlphaFoldDB" id="A0A381X8T6"/>